<organism evidence="6 7">
    <name type="scientific">Paenibacillus phytohabitans</name>
    <dbReference type="NCBI Taxonomy" id="2654978"/>
    <lineage>
        <taxon>Bacteria</taxon>
        <taxon>Bacillati</taxon>
        <taxon>Bacillota</taxon>
        <taxon>Bacilli</taxon>
        <taxon>Bacillales</taxon>
        <taxon>Paenibacillaceae</taxon>
        <taxon>Paenibacillus</taxon>
    </lineage>
</organism>
<keyword evidence="4" id="KW-0812">Transmembrane</keyword>
<feature type="domain" description="HTH araC/xylS-type" evidence="5">
    <location>
        <begin position="649"/>
        <end position="748"/>
    </location>
</feature>
<evidence type="ECO:0000256" key="1">
    <source>
        <dbReference type="ARBA" id="ARBA00023015"/>
    </source>
</evidence>
<keyword evidence="1" id="KW-0805">Transcription regulation</keyword>
<dbReference type="EMBL" id="WHOB01000041">
    <property type="protein sequence ID" value="NOU80197.1"/>
    <property type="molecule type" value="Genomic_DNA"/>
</dbReference>
<keyword evidence="4" id="KW-0472">Membrane</keyword>
<evidence type="ECO:0000259" key="5">
    <source>
        <dbReference type="PROSITE" id="PS01124"/>
    </source>
</evidence>
<evidence type="ECO:0000313" key="6">
    <source>
        <dbReference type="EMBL" id="NOU80197.1"/>
    </source>
</evidence>
<sequence length="759" mass="84713">MTPMHKKWLYRLILSYLPILFAVVFCLIILFFLTLNEAMERQTAKANGVYAENVLQIVDTTLRNLETTTIKSLLLDDQVSSYFDRPGQLDPYHDYGVTEVLLDFMSPLPMIDSVYLYRAADGKVLMQHFSSSLPDFGDRSFIETAMKNTGGPVWSGIRDLQLFSGEDQPKSVISLVEQVPYFSGEQGLIVINVRKQSLQALIQDMNMANTEICLKDAGGRAFAGADTCSDPQAQEQAVSRMSSYTGWTIKVGMARAEAFSLLSAFSNVWAILGFAAVFGGIAAMTYISHRNYRPIEQVMSRIYTFGADRSSGWKPQSKGDDEFSFIGHALESLIEQTNSYEKQQAEGILHRRNQLFKELLENSGQVSAEIWSRESERIGMAGEFAGAVVGIAEIDFYEAFAADYSARDQALFKFTLRSVIQEIAEKEGEPLWTEWIGPGRLGLLFRRSAAGATADGAEKPLMIAESARSWVKQHLKFTVTFGISGPAAGLGGLSDAYRKAVGALERKITGGPDRVYAAPAEGSSPPQAEGMDVLVQAIGAVPQLYRLGNDEWKPLLERIFGLLAGGNYSKEDIVRLLQLLEAGLSREMQELPPEMKGIWNNGRLRGIPQSPESFEWIEELRGELLASLEEIEEALHGLRMNREQYTLANKVREYIALHYADPDFSLTHAADSFAMNTKALSRIFKEEIGENFVDYLARLRMDEAKRLLTETSEPVQNIAERVGYLYPMSFIRVFKKLEGVTPGEYRKERSGPPHGERQG</sequence>
<evidence type="ECO:0000256" key="4">
    <source>
        <dbReference type="SAM" id="Phobius"/>
    </source>
</evidence>
<dbReference type="InterPro" id="IPR009057">
    <property type="entry name" value="Homeodomain-like_sf"/>
</dbReference>
<dbReference type="Proteomes" id="UP000596857">
    <property type="component" value="Unassembled WGS sequence"/>
</dbReference>
<gene>
    <name evidence="6" type="ORF">GC101_15105</name>
</gene>
<dbReference type="InterPro" id="IPR018060">
    <property type="entry name" value="HTH_AraC"/>
</dbReference>
<dbReference type="InterPro" id="IPR041522">
    <property type="entry name" value="CdaR_GGDEF"/>
</dbReference>
<feature type="transmembrane region" description="Helical" evidence="4">
    <location>
        <begin position="268"/>
        <end position="287"/>
    </location>
</feature>
<dbReference type="PROSITE" id="PS00041">
    <property type="entry name" value="HTH_ARAC_FAMILY_1"/>
    <property type="match status" value="1"/>
</dbReference>
<accession>A0ABX1YGX9</accession>
<keyword evidence="4" id="KW-1133">Transmembrane helix</keyword>
<reference evidence="6 7" key="1">
    <citation type="submission" date="2019-10" db="EMBL/GenBank/DDBJ databases">
        <title>Description of Paenibacillus terricola sp. nov.</title>
        <authorList>
            <person name="Carlier A."/>
            <person name="Qi S."/>
        </authorList>
    </citation>
    <scope>NUCLEOTIDE SEQUENCE [LARGE SCALE GENOMIC DNA]</scope>
    <source>
        <strain evidence="6 7">LMG 31459</strain>
    </source>
</reference>
<dbReference type="Gene3D" id="1.10.10.60">
    <property type="entry name" value="Homeodomain-like"/>
    <property type="match status" value="2"/>
</dbReference>
<protein>
    <submittedName>
        <fullName evidence="6">Helix-turn-helix domain-containing protein</fullName>
    </submittedName>
</protein>
<evidence type="ECO:0000256" key="2">
    <source>
        <dbReference type="ARBA" id="ARBA00023125"/>
    </source>
</evidence>
<dbReference type="PANTHER" id="PTHR43280:SF10">
    <property type="entry name" value="REGULATORY PROTEIN POCR"/>
    <property type="match status" value="1"/>
</dbReference>
<dbReference type="Pfam" id="PF12833">
    <property type="entry name" value="HTH_18"/>
    <property type="match status" value="1"/>
</dbReference>
<keyword evidence="2" id="KW-0238">DNA-binding</keyword>
<evidence type="ECO:0000256" key="3">
    <source>
        <dbReference type="ARBA" id="ARBA00023163"/>
    </source>
</evidence>
<feature type="transmembrane region" description="Helical" evidence="4">
    <location>
        <begin position="12"/>
        <end position="35"/>
    </location>
</feature>
<dbReference type="SUPFAM" id="SSF46689">
    <property type="entry name" value="Homeodomain-like"/>
    <property type="match status" value="1"/>
</dbReference>
<comment type="caution">
    <text evidence="6">The sequence shown here is derived from an EMBL/GenBank/DDBJ whole genome shotgun (WGS) entry which is preliminary data.</text>
</comment>
<dbReference type="InterPro" id="IPR018062">
    <property type="entry name" value="HTH_AraC-typ_CS"/>
</dbReference>
<dbReference type="PANTHER" id="PTHR43280">
    <property type="entry name" value="ARAC-FAMILY TRANSCRIPTIONAL REGULATOR"/>
    <property type="match status" value="1"/>
</dbReference>
<keyword evidence="3" id="KW-0804">Transcription</keyword>
<name>A0ABX1YGX9_9BACL</name>
<dbReference type="PROSITE" id="PS01124">
    <property type="entry name" value="HTH_ARAC_FAMILY_2"/>
    <property type="match status" value="1"/>
</dbReference>
<dbReference type="SMART" id="SM00342">
    <property type="entry name" value="HTH_ARAC"/>
    <property type="match status" value="1"/>
</dbReference>
<proteinExistence type="predicted"/>
<evidence type="ECO:0000313" key="7">
    <source>
        <dbReference type="Proteomes" id="UP000596857"/>
    </source>
</evidence>
<dbReference type="Pfam" id="PF17853">
    <property type="entry name" value="GGDEF_2"/>
    <property type="match status" value="1"/>
</dbReference>
<keyword evidence="7" id="KW-1185">Reference proteome</keyword>